<evidence type="ECO:0000313" key="2">
    <source>
        <dbReference type="Proteomes" id="UP001162480"/>
    </source>
</evidence>
<reference evidence="1" key="1">
    <citation type="submission" date="2023-08" db="EMBL/GenBank/DDBJ databases">
        <authorList>
            <person name="Alioto T."/>
            <person name="Alioto T."/>
            <person name="Gomez Garrido J."/>
        </authorList>
    </citation>
    <scope>NUCLEOTIDE SEQUENCE</scope>
</reference>
<name>A0AA36BLC2_OCTVU</name>
<accession>A0AA36BLC2</accession>
<sequence>MNVVELAETKIHGKWDLVEKSAVYHLFRSSREETYKTESRVGFTIKITLVSNLEELPCDNSDRLISSTPPLRKGRYATLITAYA</sequence>
<organism evidence="1 2">
    <name type="scientific">Octopus vulgaris</name>
    <name type="common">Common octopus</name>
    <dbReference type="NCBI Taxonomy" id="6645"/>
    <lineage>
        <taxon>Eukaryota</taxon>
        <taxon>Metazoa</taxon>
        <taxon>Spiralia</taxon>
        <taxon>Lophotrochozoa</taxon>
        <taxon>Mollusca</taxon>
        <taxon>Cephalopoda</taxon>
        <taxon>Coleoidea</taxon>
        <taxon>Octopodiformes</taxon>
        <taxon>Octopoda</taxon>
        <taxon>Incirrata</taxon>
        <taxon>Octopodidae</taxon>
        <taxon>Octopus</taxon>
    </lineage>
</organism>
<protein>
    <submittedName>
        <fullName evidence="1">Uncharacterized protein</fullName>
    </submittedName>
</protein>
<dbReference type="EMBL" id="OX597830">
    <property type="protein sequence ID" value="CAI9735611.1"/>
    <property type="molecule type" value="Genomic_DNA"/>
</dbReference>
<dbReference type="AlphaFoldDB" id="A0AA36BLC2"/>
<keyword evidence="2" id="KW-1185">Reference proteome</keyword>
<dbReference type="Proteomes" id="UP001162480">
    <property type="component" value="Chromosome 17"/>
</dbReference>
<gene>
    <name evidence="1" type="ORF">OCTVUL_1B002873</name>
</gene>
<evidence type="ECO:0000313" key="1">
    <source>
        <dbReference type="EMBL" id="CAI9735611.1"/>
    </source>
</evidence>
<proteinExistence type="predicted"/>